<name>A0A444Y4R3_ARAHY</name>
<reference evidence="1 2" key="1">
    <citation type="submission" date="2019-01" db="EMBL/GenBank/DDBJ databases">
        <title>Sequencing of cultivated peanut Arachis hypogaea provides insights into genome evolution and oil improvement.</title>
        <authorList>
            <person name="Chen X."/>
        </authorList>
    </citation>
    <scope>NUCLEOTIDE SEQUENCE [LARGE SCALE GENOMIC DNA]</scope>
    <source>
        <strain evidence="2">cv. Fuhuasheng</strain>
        <tissue evidence="1">Leaves</tissue>
    </source>
</reference>
<protein>
    <submittedName>
        <fullName evidence="1">Uncharacterized protein</fullName>
    </submittedName>
</protein>
<proteinExistence type="predicted"/>
<gene>
    <name evidence="1" type="ORF">Ahy_B08g092790</name>
</gene>
<keyword evidence="2" id="KW-1185">Reference proteome</keyword>
<sequence>MHAMAAIAKRENRADTYVHKWLKMDAFRATYGHFISPFNSEDSIPPKIKRPIDRLVKRRRLDPVEDRPEGTKAKKTFKVTCEKCGEPSHNAKTYKGASKAETIAKGKVKGKFKKKSFATQEEVQVSQSALITHPEAPTNVAVPDIRMNVNAESESVSAETMAVVSSGTTSIMFKFSPTPGLNLSKKK</sequence>
<evidence type="ECO:0000313" key="1">
    <source>
        <dbReference type="EMBL" id="RYQ96879.1"/>
    </source>
</evidence>
<evidence type="ECO:0000313" key="2">
    <source>
        <dbReference type="Proteomes" id="UP000289738"/>
    </source>
</evidence>
<organism evidence="1 2">
    <name type="scientific">Arachis hypogaea</name>
    <name type="common">Peanut</name>
    <dbReference type="NCBI Taxonomy" id="3818"/>
    <lineage>
        <taxon>Eukaryota</taxon>
        <taxon>Viridiplantae</taxon>
        <taxon>Streptophyta</taxon>
        <taxon>Embryophyta</taxon>
        <taxon>Tracheophyta</taxon>
        <taxon>Spermatophyta</taxon>
        <taxon>Magnoliopsida</taxon>
        <taxon>eudicotyledons</taxon>
        <taxon>Gunneridae</taxon>
        <taxon>Pentapetalae</taxon>
        <taxon>rosids</taxon>
        <taxon>fabids</taxon>
        <taxon>Fabales</taxon>
        <taxon>Fabaceae</taxon>
        <taxon>Papilionoideae</taxon>
        <taxon>50 kb inversion clade</taxon>
        <taxon>dalbergioids sensu lato</taxon>
        <taxon>Dalbergieae</taxon>
        <taxon>Pterocarpus clade</taxon>
        <taxon>Arachis</taxon>
    </lineage>
</organism>
<dbReference type="Proteomes" id="UP000289738">
    <property type="component" value="Chromosome B08"/>
</dbReference>
<accession>A0A444Y4R3</accession>
<dbReference type="EMBL" id="SDMP01000018">
    <property type="protein sequence ID" value="RYQ96879.1"/>
    <property type="molecule type" value="Genomic_DNA"/>
</dbReference>
<comment type="caution">
    <text evidence="1">The sequence shown here is derived from an EMBL/GenBank/DDBJ whole genome shotgun (WGS) entry which is preliminary data.</text>
</comment>
<dbReference type="AlphaFoldDB" id="A0A444Y4R3"/>